<dbReference type="RefSeq" id="WP_378777848.1">
    <property type="nucleotide sequence ID" value="NZ_JBHTMX010000437.1"/>
</dbReference>
<dbReference type="Proteomes" id="UP001597171">
    <property type="component" value="Unassembled WGS sequence"/>
</dbReference>
<feature type="non-terminal residue" evidence="4">
    <location>
        <position position="1"/>
    </location>
</feature>
<dbReference type="EMBL" id="JBHTMX010000437">
    <property type="protein sequence ID" value="MFD1333937.1"/>
    <property type="molecule type" value="Genomic_DNA"/>
</dbReference>
<feature type="non-terminal residue" evidence="4">
    <location>
        <position position="200"/>
    </location>
</feature>
<accession>A0ABW3ZDA0</accession>
<dbReference type="InterPro" id="IPR036950">
    <property type="entry name" value="PBP_transglycosylase"/>
</dbReference>
<dbReference type="SUPFAM" id="SSF53955">
    <property type="entry name" value="Lysozyme-like"/>
    <property type="match status" value="1"/>
</dbReference>
<evidence type="ECO:0000256" key="2">
    <source>
        <dbReference type="ARBA" id="ARBA00022679"/>
    </source>
</evidence>
<comment type="caution">
    <text evidence="4">The sequence shown here is derived from an EMBL/GenBank/DDBJ whole genome shotgun (WGS) entry which is preliminary data.</text>
</comment>
<dbReference type="InterPro" id="IPR023346">
    <property type="entry name" value="Lysozyme-like_dom_sf"/>
</dbReference>
<gene>
    <name evidence="4" type="ORF">ACFQ4O_18175</name>
</gene>
<evidence type="ECO:0000313" key="4">
    <source>
        <dbReference type="EMBL" id="MFD1333937.1"/>
    </source>
</evidence>
<dbReference type="InterPro" id="IPR001264">
    <property type="entry name" value="Glyco_trans_51"/>
</dbReference>
<evidence type="ECO:0000259" key="3">
    <source>
        <dbReference type="Pfam" id="PF00912"/>
    </source>
</evidence>
<comment type="pathway">
    <text evidence="1">Cell wall biogenesis; peptidoglycan biosynthesis.</text>
</comment>
<evidence type="ECO:0000256" key="1">
    <source>
        <dbReference type="ARBA" id="ARBA00004752"/>
    </source>
</evidence>
<organism evidence="4 5">
    <name type="scientific">Methylopila musalis</name>
    <dbReference type="NCBI Taxonomy" id="1134781"/>
    <lineage>
        <taxon>Bacteria</taxon>
        <taxon>Pseudomonadati</taxon>
        <taxon>Pseudomonadota</taxon>
        <taxon>Alphaproteobacteria</taxon>
        <taxon>Hyphomicrobiales</taxon>
        <taxon>Methylopilaceae</taxon>
        <taxon>Methylopila</taxon>
    </lineage>
</organism>
<keyword evidence="5" id="KW-1185">Reference proteome</keyword>
<sequence length="200" mass="21204">APAAGRAETLSTLVLDADGRLLRPFTAADGAWRLPVARADVDPRFLKLLMAYEDKRFLSHPGVDPLAALRAAGQAIVHRGVVSGGSTLTMQVARLLTPDRSRTLTRKLNEAAAALALERAVGKDGVLDLYLRLAPYGGNLEGVRAASLAYFGKEPGRLSIAESALLIAVPQSPEARRPDRDPKAARAARDRVLARLAAAG</sequence>
<dbReference type="Gene3D" id="1.10.3810.10">
    <property type="entry name" value="Biosynthetic peptidoglycan transglycosylase-like"/>
    <property type="match status" value="1"/>
</dbReference>
<evidence type="ECO:0000313" key="5">
    <source>
        <dbReference type="Proteomes" id="UP001597171"/>
    </source>
</evidence>
<feature type="domain" description="Glycosyl transferase family 51" evidence="3">
    <location>
        <begin position="29"/>
        <end position="196"/>
    </location>
</feature>
<protein>
    <submittedName>
        <fullName evidence="4">Transglycosylase domain-containing protein</fullName>
    </submittedName>
</protein>
<dbReference type="PANTHER" id="PTHR32282:SF15">
    <property type="entry name" value="PENICILLIN-BINDING PROTEIN 1C"/>
    <property type="match status" value="1"/>
</dbReference>
<dbReference type="InterPro" id="IPR050396">
    <property type="entry name" value="Glycosyltr_51/Transpeptidase"/>
</dbReference>
<name>A0ABW3ZDA0_9HYPH</name>
<keyword evidence="2" id="KW-0808">Transferase</keyword>
<dbReference type="PANTHER" id="PTHR32282">
    <property type="entry name" value="BINDING PROTEIN TRANSPEPTIDASE, PUTATIVE-RELATED"/>
    <property type="match status" value="1"/>
</dbReference>
<dbReference type="Pfam" id="PF00912">
    <property type="entry name" value="Transgly"/>
    <property type="match status" value="1"/>
</dbReference>
<reference evidence="5" key="1">
    <citation type="journal article" date="2019" name="Int. J. Syst. Evol. Microbiol.">
        <title>The Global Catalogue of Microorganisms (GCM) 10K type strain sequencing project: providing services to taxonomists for standard genome sequencing and annotation.</title>
        <authorList>
            <consortium name="The Broad Institute Genomics Platform"/>
            <consortium name="The Broad Institute Genome Sequencing Center for Infectious Disease"/>
            <person name="Wu L."/>
            <person name="Ma J."/>
        </authorList>
    </citation>
    <scope>NUCLEOTIDE SEQUENCE [LARGE SCALE GENOMIC DNA]</scope>
    <source>
        <strain evidence="5">CCUG 61696</strain>
    </source>
</reference>
<proteinExistence type="predicted"/>